<evidence type="ECO:0000313" key="2">
    <source>
        <dbReference type="EMBL" id="MFJ1268240.1"/>
    </source>
</evidence>
<dbReference type="InterPro" id="IPR007445">
    <property type="entry name" value="PilO"/>
</dbReference>
<accession>A0ABW8D9P3</accession>
<dbReference type="InterPro" id="IPR014717">
    <property type="entry name" value="Transl_elong_EF1B/ribsomal_bS6"/>
</dbReference>
<evidence type="ECO:0000256" key="1">
    <source>
        <dbReference type="SAM" id="Phobius"/>
    </source>
</evidence>
<dbReference type="EMBL" id="JBGORX010000001">
    <property type="protein sequence ID" value="MFJ1268240.1"/>
    <property type="molecule type" value="Genomic_DNA"/>
</dbReference>
<dbReference type="Pfam" id="PF04350">
    <property type="entry name" value="PilO"/>
    <property type="match status" value="1"/>
</dbReference>
<protein>
    <submittedName>
        <fullName evidence="2">Type 4a pilus biogenesis protein PilO</fullName>
    </submittedName>
</protein>
<dbReference type="Gene3D" id="3.30.70.60">
    <property type="match status" value="1"/>
</dbReference>
<dbReference type="RefSeq" id="WP_400187054.1">
    <property type="nucleotide sequence ID" value="NZ_JBGORX010000001.1"/>
</dbReference>
<dbReference type="PANTHER" id="PTHR39555:SF1">
    <property type="entry name" value="TYPE IV PILUS INNER MEMBRANE COMPONENT PILO"/>
    <property type="match status" value="1"/>
</dbReference>
<dbReference type="Proteomes" id="UP001615550">
    <property type="component" value="Unassembled WGS sequence"/>
</dbReference>
<proteinExistence type="predicted"/>
<keyword evidence="1" id="KW-1133">Transmembrane helix</keyword>
<gene>
    <name evidence="2" type="ORF">ACD661_06705</name>
</gene>
<comment type="caution">
    <text evidence="2">The sequence shown here is derived from an EMBL/GenBank/DDBJ whole genome shotgun (WGS) entry which is preliminary data.</text>
</comment>
<keyword evidence="1" id="KW-0812">Transmembrane</keyword>
<name>A0ABW8D9P3_9GAMM</name>
<dbReference type="Gene3D" id="1.10.287.540">
    <property type="entry name" value="Helix hairpin bin"/>
    <property type="match status" value="1"/>
</dbReference>
<dbReference type="PANTHER" id="PTHR39555">
    <property type="entry name" value="FIMBRIAL ASSEMBLY PROTEIN PILO-LIKE PROTEIN-RELATED"/>
    <property type="match status" value="1"/>
</dbReference>
<sequence>MSRISLPELTLETMGQWPKSVKTGLLLGLSALIIVLGYSLVLHDNLASFTDLKAQEVELKAEFASKQRQVVNLEAYRHQLLKLKEQFTALIKYLPAENEFYGLLEEISKIGMASGLKFLLFAPQAEEVHGFYTLLPIKMSIEGDYFQLASFLSRIASMERIVTFHDFSIKGRLSPCNQPLCEEVLVMNVTAKIYRYRTQ</sequence>
<organism evidence="2 3">
    <name type="scientific">Legionella lytica</name>
    <dbReference type="NCBI Taxonomy" id="96232"/>
    <lineage>
        <taxon>Bacteria</taxon>
        <taxon>Pseudomonadati</taxon>
        <taxon>Pseudomonadota</taxon>
        <taxon>Gammaproteobacteria</taxon>
        <taxon>Legionellales</taxon>
        <taxon>Legionellaceae</taxon>
        <taxon>Legionella</taxon>
    </lineage>
</organism>
<reference evidence="2 3" key="1">
    <citation type="submission" date="2024-08" db="EMBL/GenBank/DDBJ databases">
        <title>Draft Genome Sequence of Legionella lytica strain DSB2004, Isolated From a Fire Sprinkler System.</title>
        <authorList>
            <person name="Everhart A.D."/>
            <person name="Kidane D.T."/>
            <person name="Farone A.L."/>
            <person name="Farone M.B."/>
        </authorList>
    </citation>
    <scope>NUCLEOTIDE SEQUENCE [LARGE SCALE GENOMIC DNA]</scope>
    <source>
        <strain evidence="2 3">DSB2004</strain>
    </source>
</reference>
<keyword evidence="3" id="KW-1185">Reference proteome</keyword>
<evidence type="ECO:0000313" key="3">
    <source>
        <dbReference type="Proteomes" id="UP001615550"/>
    </source>
</evidence>
<keyword evidence="1" id="KW-0472">Membrane</keyword>
<feature type="transmembrane region" description="Helical" evidence="1">
    <location>
        <begin position="21"/>
        <end position="41"/>
    </location>
</feature>
<dbReference type="PIRSF" id="PIRSF016482">
    <property type="entry name" value="PilO"/>
    <property type="match status" value="1"/>
</dbReference>